<organism evidence="5 6">
    <name type="scientific">Gloeomargarita lithophora Alchichica-D10</name>
    <dbReference type="NCBI Taxonomy" id="1188229"/>
    <lineage>
        <taxon>Bacteria</taxon>
        <taxon>Bacillati</taxon>
        <taxon>Cyanobacteriota</taxon>
        <taxon>Cyanophyceae</taxon>
        <taxon>Gloeomargaritales</taxon>
        <taxon>Gloeomargaritaceae</taxon>
        <taxon>Gloeomargarita</taxon>
    </lineage>
</organism>
<dbReference type="InterPro" id="IPR012318">
    <property type="entry name" value="HTH_CRP"/>
</dbReference>
<reference evidence="5 6" key="1">
    <citation type="submission" date="2016-10" db="EMBL/GenBank/DDBJ databases">
        <title>Description of Gloeomargarita lithophora gen. nov., sp. nov., a thylakoid-bearing basal-branching cyanobacterium with intracellular carbonates, and proposal for Gloeomargaritales ord. nov.</title>
        <authorList>
            <person name="Moreira D."/>
            <person name="Tavera R."/>
            <person name="Benzerara K."/>
            <person name="Skouri-Panet F."/>
            <person name="Couradeau E."/>
            <person name="Gerard E."/>
            <person name="Loussert C."/>
            <person name="Novelo E."/>
            <person name="Zivanovic Y."/>
            <person name="Lopez-Garcia P."/>
        </authorList>
    </citation>
    <scope>NUCLEOTIDE SEQUENCE [LARGE SCALE GENOMIC DNA]</scope>
    <source>
        <strain evidence="5 6">D10</strain>
    </source>
</reference>
<dbReference type="EMBL" id="CP017675">
    <property type="protein sequence ID" value="APB32965.1"/>
    <property type="molecule type" value="Genomic_DNA"/>
</dbReference>
<evidence type="ECO:0000313" key="5">
    <source>
        <dbReference type="EMBL" id="APB32965.1"/>
    </source>
</evidence>
<protein>
    <submittedName>
        <fullName evidence="5">Transcriptional regulator, Crp/Fnr family protein</fullName>
    </submittedName>
</protein>
<evidence type="ECO:0000259" key="4">
    <source>
        <dbReference type="PROSITE" id="PS51063"/>
    </source>
</evidence>
<dbReference type="Gene3D" id="2.60.120.10">
    <property type="entry name" value="Jelly Rolls"/>
    <property type="match status" value="1"/>
</dbReference>
<dbReference type="InterPro" id="IPR018490">
    <property type="entry name" value="cNMP-bd_dom_sf"/>
</dbReference>
<dbReference type="GO" id="GO:0003700">
    <property type="term" value="F:DNA-binding transcription factor activity"/>
    <property type="evidence" value="ECO:0007669"/>
    <property type="project" value="InterPro"/>
</dbReference>
<dbReference type="InterPro" id="IPR014710">
    <property type="entry name" value="RmlC-like_jellyroll"/>
</dbReference>
<keyword evidence="3" id="KW-0804">Transcription</keyword>
<dbReference type="SUPFAM" id="SSF51206">
    <property type="entry name" value="cAMP-binding domain-like"/>
    <property type="match status" value="1"/>
</dbReference>
<keyword evidence="2" id="KW-0238">DNA-binding</keyword>
<dbReference type="CDD" id="cd00038">
    <property type="entry name" value="CAP_ED"/>
    <property type="match status" value="1"/>
</dbReference>
<proteinExistence type="predicted"/>
<dbReference type="Gene3D" id="1.10.10.10">
    <property type="entry name" value="Winged helix-like DNA-binding domain superfamily/Winged helix DNA-binding domain"/>
    <property type="match status" value="1"/>
</dbReference>
<dbReference type="GO" id="GO:0003677">
    <property type="term" value="F:DNA binding"/>
    <property type="evidence" value="ECO:0007669"/>
    <property type="project" value="UniProtKB-KW"/>
</dbReference>
<evidence type="ECO:0000256" key="1">
    <source>
        <dbReference type="ARBA" id="ARBA00023015"/>
    </source>
</evidence>
<gene>
    <name evidence="5" type="ORF">GlitD10_0651</name>
</gene>
<dbReference type="InterPro" id="IPR036388">
    <property type="entry name" value="WH-like_DNA-bd_sf"/>
</dbReference>
<dbReference type="Proteomes" id="UP000180235">
    <property type="component" value="Chromosome"/>
</dbReference>
<name>A0A1J0AAM9_9CYAN</name>
<dbReference type="Pfam" id="PF13545">
    <property type="entry name" value="HTH_Crp_2"/>
    <property type="match status" value="1"/>
</dbReference>
<feature type="domain" description="HTH crp-type" evidence="4">
    <location>
        <begin position="142"/>
        <end position="216"/>
    </location>
</feature>
<dbReference type="AlphaFoldDB" id="A0A1J0AAM9"/>
<dbReference type="InterPro" id="IPR018335">
    <property type="entry name" value="Tscrpt_reg_HTH_Crp-type_CS"/>
</dbReference>
<dbReference type="SMART" id="SM00419">
    <property type="entry name" value="HTH_CRP"/>
    <property type="match status" value="1"/>
</dbReference>
<keyword evidence="1" id="KW-0805">Transcription regulation</keyword>
<dbReference type="InterPro" id="IPR000595">
    <property type="entry name" value="cNMP-bd_dom"/>
</dbReference>
<dbReference type="InterPro" id="IPR036390">
    <property type="entry name" value="WH_DNA-bd_sf"/>
</dbReference>
<evidence type="ECO:0000256" key="3">
    <source>
        <dbReference type="ARBA" id="ARBA00023163"/>
    </source>
</evidence>
<dbReference type="KEGG" id="glt:GlitD10_0651"/>
<dbReference type="RefSeq" id="WP_216634819.1">
    <property type="nucleotide sequence ID" value="NZ_CP017675.1"/>
</dbReference>
<evidence type="ECO:0000256" key="2">
    <source>
        <dbReference type="ARBA" id="ARBA00023125"/>
    </source>
</evidence>
<keyword evidence="6" id="KW-1185">Reference proteome</keyword>
<accession>A0A1J0AAM9</accession>
<sequence>MTVTMRQESGVFALEMSWRELVGSHLELTGKLRQGRFFPRHELLPLEGDGLWQVGQGVVQLSTAQSNGDEVLVGLAGPGMPLGMPLTGLVSYQARALTDVYCLWLSLAELERSGALAQVLLFQLMRRLRQTEALLAITAGQRRVEDRLRHLLLLLAQEVGEPVPTGVRLAVRLTHQSLANAIGTSRVTCTRLLGRFQTWGWVAWGADRHLLVTQTMPGAREERRAS</sequence>
<dbReference type="STRING" id="1188229.GlitD10_0651"/>
<dbReference type="PROSITE" id="PS51063">
    <property type="entry name" value="HTH_CRP_2"/>
    <property type="match status" value="1"/>
</dbReference>
<evidence type="ECO:0000313" key="6">
    <source>
        <dbReference type="Proteomes" id="UP000180235"/>
    </source>
</evidence>
<dbReference type="SUPFAM" id="SSF46785">
    <property type="entry name" value="Winged helix' DNA-binding domain"/>
    <property type="match status" value="1"/>
</dbReference>
<dbReference type="PROSITE" id="PS00042">
    <property type="entry name" value="HTH_CRP_1"/>
    <property type="match status" value="1"/>
</dbReference>